<sequence>MKKYLIFLLSLTACTENLNSVQVVDLKISPEFKIDLSATENYSSTNHQSFPLSDDSFLIFNDFGRSIDTVKVGVKGGRAIKGNEVPNEGPWGIQNINFFQPTDKGMAFMDQYSFYLPSDYGLKKLEINDSRFGLTFPSSMPLINVTNRYFKFLDDESTSSTVLLSSRGKSKLDKSESLELTSFDLEKLNIKKFKFEFSSKIEDHRIEFQGERFFLSSAVYPALLSVNDRIIISYAYMNLIQIFDLNSETSFDVKPHSYNYKDERAKPDNKGLIRNRKEFIEKSSLWHSDVTFGPIASLDNGMFCRLIKKAKIEGKRGDIIFELFDKNFNKTGEATILDGSKFLTLYYMPLGKQLFVKAYDQPDEDQLSYHLISLE</sequence>
<dbReference type="EMBL" id="LJXT01000017">
    <property type="protein sequence ID" value="KPQ18974.1"/>
    <property type="molecule type" value="Genomic_DNA"/>
</dbReference>
<accession>A0A0P7XPX9</accession>
<gene>
    <name evidence="1" type="ORF">HLUCCX10_04125</name>
</gene>
<protein>
    <submittedName>
        <fullName evidence="1">Uncharacterized protein</fullName>
    </submittedName>
</protein>
<dbReference type="AlphaFoldDB" id="A0A0P7XPX9"/>
<evidence type="ECO:0000313" key="1">
    <source>
        <dbReference type="EMBL" id="KPQ18974.1"/>
    </source>
</evidence>
<name>A0A0P7XPX9_9BACT</name>
<evidence type="ECO:0000313" key="2">
    <source>
        <dbReference type="Proteomes" id="UP000050421"/>
    </source>
</evidence>
<dbReference type="STRING" id="1305737.GCA_000526355_03561"/>
<dbReference type="Proteomes" id="UP000050421">
    <property type="component" value="Unassembled WGS sequence"/>
</dbReference>
<comment type="caution">
    <text evidence="1">The sequence shown here is derived from an EMBL/GenBank/DDBJ whole genome shotgun (WGS) entry which is preliminary data.</text>
</comment>
<dbReference type="PATRIC" id="fig|1305737.6.peg.1473"/>
<reference evidence="1 2" key="1">
    <citation type="submission" date="2015-09" db="EMBL/GenBank/DDBJ databases">
        <title>Identification and resolution of microdiversity through metagenomic sequencing of parallel consortia.</title>
        <authorList>
            <person name="Nelson W.C."/>
            <person name="Romine M.F."/>
            <person name="Lindemann S.R."/>
        </authorList>
    </citation>
    <scope>NUCLEOTIDE SEQUENCE [LARGE SCALE GENOMIC DNA]</scope>
    <source>
        <strain evidence="1">HL-49</strain>
    </source>
</reference>
<organism evidence="1 2">
    <name type="scientific">Algoriphagus marincola HL-49</name>
    <dbReference type="NCBI Taxonomy" id="1305737"/>
    <lineage>
        <taxon>Bacteria</taxon>
        <taxon>Pseudomonadati</taxon>
        <taxon>Bacteroidota</taxon>
        <taxon>Cytophagia</taxon>
        <taxon>Cytophagales</taxon>
        <taxon>Cyclobacteriaceae</taxon>
        <taxon>Algoriphagus</taxon>
    </lineage>
</organism>
<proteinExistence type="predicted"/>